<comment type="caution">
    <text evidence="1">The sequence shown here is derived from an EMBL/GenBank/DDBJ whole genome shotgun (WGS) entry which is preliminary data.</text>
</comment>
<organism evidence="1 2">
    <name type="scientific">Peronosclerospora sorghi</name>
    <dbReference type="NCBI Taxonomy" id="230839"/>
    <lineage>
        <taxon>Eukaryota</taxon>
        <taxon>Sar</taxon>
        <taxon>Stramenopiles</taxon>
        <taxon>Oomycota</taxon>
        <taxon>Peronosporomycetes</taxon>
        <taxon>Peronosporales</taxon>
        <taxon>Peronosporaceae</taxon>
        <taxon>Peronosclerospora</taxon>
    </lineage>
</organism>
<name>A0ACC0W0E5_9STRA</name>
<dbReference type="EMBL" id="CM047584">
    <property type="protein sequence ID" value="KAI9911569.1"/>
    <property type="molecule type" value="Genomic_DNA"/>
</dbReference>
<protein>
    <submittedName>
        <fullName evidence="1">Uncharacterized protein</fullName>
    </submittedName>
</protein>
<proteinExistence type="predicted"/>
<evidence type="ECO:0000313" key="1">
    <source>
        <dbReference type="EMBL" id="KAI9911569.1"/>
    </source>
</evidence>
<reference evidence="1 2" key="1">
    <citation type="journal article" date="2022" name="bioRxiv">
        <title>The genome of the oomycete Peronosclerospora sorghi, a cosmopolitan pathogen of maize and sorghum, is inflated with dispersed pseudogenes.</title>
        <authorList>
            <person name="Fletcher K."/>
            <person name="Martin F."/>
            <person name="Isakeit T."/>
            <person name="Cavanaugh K."/>
            <person name="Magill C."/>
            <person name="Michelmore R."/>
        </authorList>
    </citation>
    <scope>NUCLEOTIDE SEQUENCE [LARGE SCALE GENOMIC DNA]</scope>
    <source>
        <strain evidence="1">P6</strain>
    </source>
</reference>
<dbReference type="Proteomes" id="UP001163321">
    <property type="component" value="Chromosome 5"/>
</dbReference>
<keyword evidence="2" id="KW-1185">Reference proteome</keyword>
<sequence length="284" mass="31334">MAIIGGKFYGGEMKKGIFSMMNYYLPLTGVKTMHSSSNIVKAGDTAIFFGLSGTDRKTLSADLKCEFTGNDEHGWDDEGIFTLRTIDLSKENEPDVFNAIRPNDMLENGWIDANNELNYFNSCKTENGRVSYPIYHLPHHEPNSRGNHPNAVIFLTCDAAGVQPPLSKISTGQARIDDAASNQVRRPIEEEATGAQDPVYLINTCWTGGVYGVGKRIELPFTRKCVGAVLDGSMAEASFIKEPLFNLEIPTTGKGVPSESLSPSYDWSDKAAFDPNAHSRWRNR</sequence>
<accession>A0ACC0W0E5</accession>
<evidence type="ECO:0000313" key="2">
    <source>
        <dbReference type="Proteomes" id="UP001163321"/>
    </source>
</evidence>
<gene>
    <name evidence="1" type="ORF">PsorP6_009423</name>
</gene>